<feature type="transmembrane region" description="Helical" evidence="1">
    <location>
        <begin position="16"/>
        <end position="37"/>
    </location>
</feature>
<dbReference type="RefSeq" id="WP_160914999.1">
    <property type="nucleotide sequence ID" value="NZ_WMEZ01000003.1"/>
</dbReference>
<accession>A0A845E5M4</accession>
<sequence length="49" mass="5340">MKKVKADSNIDDKKGVIAFVVIINKCSLILAGASPIIQVKNKIMWNLLG</sequence>
<evidence type="ECO:0000313" key="3">
    <source>
        <dbReference type="Proteomes" id="UP000447393"/>
    </source>
</evidence>
<organism evidence="2 3">
    <name type="scientific">Halobacillus litoralis</name>
    <dbReference type="NCBI Taxonomy" id="45668"/>
    <lineage>
        <taxon>Bacteria</taxon>
        <taxon>Bacillati</taxon>
        <taxon>Bacillota</taxon>
        <taxon>Bacilli</taxon>
        <taxon>Bacillales</taxon>
        <taxon>Bacillaceae</taxon>
        <taxon>Halobacillus</taxon>
    </lineage>
</organism>
<keyword evidence="1" id="KW-1133">Transmembrane helix</keyword>
<gene>
    <name evidence="2" type="ORF">GLV98_10890</name>
</gene>
<dbReference type="AlphaFoldDB" id="A0A845E5M4"/>
<evidence type="ECO:0000256" key="1">
    <source>
        <dbReference type="SAM" id="Phobius"/>
    </source>
</evidence>
<reference evidence="2 3" key="1">
    <citation type="submission" date="2019-11" db="EMBL/GenBank/DDBJ databases">
        <title>Genome sequences of 17 halophilic strains isolated from different environments.</title>
        <authorList>
            <person name="Furrow R.E."/>
        </authorList>
    </citation>
    <scope>NUCLEOTIDE SEQUENCE [LARGE SCALE GENOMIC DNA]</scope>
    <source>
        <strain evidence="2 3">22505_10_Sand</strain>
    </source>
</reference>
<keyword evidence="1" id="KW-0472">Membrane</keyword>
<proteinExistence type="predicted"/>
<protein>
    <submittedName>
        <fullName evidence="2">Uncharacterized protein</fullName>
    </submittedName>
</protein>
<keyword evidence="1" id="KW-0812">Transmembrane</keyword>
<comment type="caution">
    <text evidence="2">The sequence shown here is derived from an EMBL/GenBank/DDBJ whole genome shotgun (WGS) entry which is preliminary data.</text>
</comment>
<dbReference type="Proteomes" id="UP000447393">
    <property type="component" value="Unassembled WGS sequence"/>
</dbReference>
<name>A0A845E5M4_9BACI</name>
<evidence type="ECO:0000313" key="2">
    <source>
        <dbReference type="EMBL" id="MYL49993.1"/>
    </source>
</evidence>
<dbReference type="EMBL" id="WMEZ01000003">
    <property type="protein sequence ID" value="MYL49993.1"/>
    <property type="molecule type" value="Genomic_DNA"/>
</dbReference>